<gene>
    <name evidence="2" type="ORF">PR048_032259</name>
</gene>
<dbReference type="Proteomes" id="UP001159363">
    <property type="component" value="Chromosome 15"/>
</dbReference>
<dbReference type="EMBL" id="JARBHB010000016">
    <property type="protein sequence ID" value="KAJ8866416.1"/>
    <property type="molecule type" value="Genomic_DNA"/>
</dbReference>
<keyword evidence="3" id="KW-1185">Reference proteome</keyword>
<protein>
    <submittedName>
        <fullName evidence="2">Uncharacterized protein</fullName>
    </submittedName>
</protein>
<accession>A0ABQ9G5V0</accession>
<reference evidence="2 3" key="1">
    <citation type="submission" date="2023-02" db="EMBL/GenBank/DDBJ databases">
        <title>LHISI_Scaffold_Assembly.</title>
        <authorList>
            <person name="Stuart O.P."/>
            <person name="Cleave R."/>
            <person name="Magrath M.J.L."/>
            <person name="Mikheyev A.S."/>
        </authorList>
    </citation>
    <scope>NUCLEOTIDE SEQUENCE [LARGE SCALE GENOMIC DNA]</scope>
    <source>
        <strain evidence="2">Daus_M_001</strain>
        <tissue evidence="2">Leg muscle</tissue>
    </source>
</reference>
<organism evidence="2 3">
    <name type="scientific">Dryococelus australis</name>
    <dbReference type="NCBI Taxonomy" id="614101"/>
    <lineage>
        <taxon>Eukaryota</taxon>
        <taxon>Metazoa</taxon>
        <taxon>Ecdysozoa</taxon>
        <taxon>Arthropoda</taxon>
        <taxon>Hexapoda</taxon>
        <taxon>Insecta</taxon>
        <taxon>Pterygota</taxon>
        <taxon>Neoptera</taxon>
        <taxon>Polyneoptera</taxon>
        <taxon>Phasmatodea</taxon>
        <taxon>Verophasmatodea</taxon>
        <taxon>Anareolatae</taxon>
        <taxon>Phasmatidae</taxon>
        <taxon>Eurycanthinae</taxon>
        <taxon>Dryococelus</taxon>
    </lineage>
</organism>
<feature type="compositionally biased region" description="Basic and acidic residues" evidence="1">
    <location>
        <begin position="177"/>
        <end position="192"/>
    </location>
</feature>
<proteinExistence type="predicted"/>
<feature type="region of interest" description="Disordered" evidence="1">
    <location>
        <begin position="176"/>
        <end position="209"/>
    </location>
</feature>
<feature type="region of interest" description="Disordered" evidence="1">
    <location>
        <begin position="1"/>
        <end position="30"/>
    </location>
</feature>
<name>A0ABQ9G5V0_9NEOP</name>
<comment type="caution">
    <text evidence="2">The sequence shown here is derived from an EMBL/GenBank/DDBJ whole genome shotgun (WGS) entry which is preliminary data.</text>
</comment>
<sequence length="209" mass="23349">MQGLGKREIPEKTRRPVSSSGMIPICENPGVTRPGIEPGLHCMKQRWIVRAGGTGDTRENPPISGIVRHYSHMRKSGSDPVGNQIRFASVGVKWSNHYITVASSKDGVDGASARGYHEVRSSPSRALVKPGCASLQLSSRLALKMLSLAVRVLRRRKFSNCQLRCRSEVKRFWSAREPAREKREIPEKTPADRRHRPARFPSYAVELSP</sequence>
<feature type="compositionally biased region" description="Basic and acidic residues" evidence="1">
    <location>
        <begin position="1"/>
        <end position="14"/>
    </location>
</feature>
<evidence type="ECO:0000256" key="1">
    <source>
        <dbReference type="SAM" id="MobiDB-lite"/>
    </source>
</evidence>
<evidence type="ECO:0000313" key="3">
    <source>
        <dbReference type="Proteomes" id="UP001159363"/>
    </source>
</evidence>
<evidence type="ECO:0000313" key="2">
    <source>
        <dbReference type="EMBL" id="KAJ8866416.1"/>
    </source>
</evidence>